<reference evidence="8 9" key="1">
    <citation type="journal article" date="2014" name="Nat. Commun.">
        <title>Klebsormidium flaccidum genome reveals primary factors for plant terrestrial adaptation.</title>
        <authorList>
            <person name="Hori K."/>
            <person name="Maruyama F."/>
            <person name="Fujisawa T."/>
            <person name="Togashi T."/>
            <person name="Yamamoto N."/>
            <person name="Seo M."/>
            <person name="Sato S."/>
            <person name="Yamada T."/>
            <person name="Mori H."/>
            <person name="Tajima N."/>
            <person name="Moriyama T."/>
            <person name="Ikeuchi M."/>
            <person name="Watanabe M."/>
            <person name="Wada H."/>
            <person name="Kobayashi K."/>
            <person name="Saito M."/>
            <person name="Masuda T."/>
            <person name="Sasaki-Sekimoto Y."/>
            <person name="Mashiguchi K."/>
            <person name="Awai K."/>
            <person name="Shimojima M."/>
            <person name="Masuda S."/>
            <person name="Iwai M."/>
            <person name="Nobusawa T."/>
            <person name="Narise T."/>
            <person name="Kondo S."/>
            <person name="Saito H."/>
            <person name="Sato R."/>
            <person name="Murakawa M."/>
            <person name="Ihara Y."/>
            <person name="Oshima-Yamada Y."/>
            <person name="Ohtaka K."/>
            <person name="Satoh M."/>
            <person name="Sonobe K."/>
            <person name="Ishii M."/>
            <person name="Ohtani R."/>
            <person name="Kanamori-Sato M."/>
            <person name="Honoki R."/>
            <person name="Miyazaki D."/>
            <person name="Mochizuki H."/>
            <person name="Umetsu J."/>
            <person name="Higashi K."/>
            <person name="Shibata D."/>
            <person name="Kamiya Y."/>
            <person name="Sato N."/>
            <person name="Nakamura Y."/>
            <person name="Tabata S."/>
            <person name="Ida S."/>
            <person name="Kurokawa K."/>
            <person name="Ohta H."/>
        </authorList>
    </citation>
    <scope>NUCLEOTIDE SEQUENCE [LARGE SCALE GENOMIC DNA]</scope>
    <source>
        <strain evidence="8 9">NIES-2285</strain>
    </source>
</reference>
<proteinExistence type="predicted"/>
<name>A0A1Y1HTG8_KLENI</name>
<dbReference type="OMA" id="GFCIHEL"/>
<evidence type="ECO:0000313" key="8">
    <source>
        <dbReference type="EMBL" id="GAQ81423.1"/>
    </source>
</evidence>
<evidence type="ECO:0000256" key="2">
    <source>
        <dbReference type="ARBA" id="ARBA00012646"/>
    </source>
</evidence>
<gene>
    <name evidence="8" type="ORF">KFL_000800020</name>
</gene>
<evidence type="ECO:0000256" key="3">
    <source>
        <dbReference type="ARBA" id="ARBA00022729"/>
    </source>
</evidence>
<evidence type="ECO:0000256" key="6">
    <source>
        <dbReference type="SAM" id="Phobius"/>
    </source>
</evidence>
<keyword evidence="4" id="KW-0378">Hydrolase</keyword>
<dbReference type="Proteomes" id="UP000054558">
    <property type="component" value="Unassembled WGS sequence"/>
</dbReference>
<dbReference type="InterPro" id="IPR004843">
    <property type="entry name" value="Calcineurin-like_PHP"/>
</dbReference>
<dbReference type="AlphaFoldDB" id="A0A1Y1HTG8"/>
<dbReference type="PANTHER" id="PTHR10161:SF14">
    <property type="entry name" value="TARTRATE-RESISTANT ACID PHOSPHATASE TYPE 5"/>
    <property type="match status" value="1"/>
</dbReference>
<evidence type="ECO:0000256" key="4">
    <source>
        <dbReference type="ARBA" id="ARBA00022801"/>
    </source>
</evidence>
<dbReference type="InterPro" id="IPR029052">
    <property type="entry name" value="Metallo-depent_PP-like"/>
</dbReference>
<evidence type="ECO:0000313" key="9">
    <source>
        <dbReference type="Proteomes" id="UP000054558"/>
    </source>
</evidence>
<dbReference type="Gene3D" id="3.60.21.10">
    <property type="match status" value="1"/>
</dbReference>
<dbReference type="EC" id="3.1.3.2" evidence="2"/>
<feature type="compositionally biased region" description="Basic and acidic residues" evidence="5">
    <location>
        <begin position="8"/>
        <end position="17"/>
    </location>
</feature>
<dbReference type="InterPro" id="IPR051558">
    <property type="entry name" value="Metallophosphoesterase_PAP"/>
</dbReference>
<dbReference type="STRING" id="105231.A0A1Y1HTG8"/>
<evidence type="ECO:0000256" key="5">
    <source>
        <dbReference type="SAM" id="MobiDB-lite"/>
    </source>
</evidence>
<accession>A0A1Y1HTG8</accession>
<keyword evidence="6" id="KW-0812">Transmembrane</keyword>
<feature type="region of interest" description="Disordered" evidence="5">
    <location>
        <begin position="1"/>
        <end position="81"/>
    </location>
</feature>
<keyword evidence="6" id="KW-0472">Membrane</keyword>
<keyword evidence="3" id="KW-0732">Signal</keyword>
<dbReference type="EMBL" id="DF237029">
    <property type="protein sequence ID" value="GAQ81423.1"/>
    <property type="molecule type" value="Genomic_DNA"/>
</dbReference>
<protein>
    <recommendedName>
        <fullName evidence="2">acid phosphatase</fullName>
        <ecNumber evidence="2">3.1.3.2</ecNumber>
    </recommendedName>
</protein>
<dbReference type="Pfam" id="PF00149">
    <property type="entry name" value="Metallophos"/>
    <property type="match status" value="1"/>
</dbReference>
<comment type="catalytic activity">
    <reaction evidence="1">
        <text>a phosphate monoester + H2O = an alcohol + phosphate</text>
        <dbReference type="Rhea" id="RHEA:15017"/>
        <dbReference type="ChEBI" id="CHEBI:15377"/>
        <dbReference type="ChEBI" id="CHEBI:30879"/>
        <dbReference type="ChEBI" id="CHEBI:43474"/>
        <dbReference type="ChEBI" id="CHEBI:67140"/>
        <dbReference type="EC" id="3.1.3.2"/>
    </reaction>
</comment>
<evidence type="ECO:0000259" key="7">
    <source>
        <dbReference type="Pfam" id="PF00149"/>
    </source>
</evidence>
<dbReference type="SUPFAM" id="SSF56300">
    <property type="entry name" value="Metallo-dependent phosphatases"/>
    <property type="match status" value="1"/>
</dbReference>
<sequence length="429" mass="48697">MAPTSMMLHEDDVDLVRPRPRSPRRKPPKARTKPKSKTKANVNMQSVRFEALGRNSDSDDEEKGLRDEEAGGFTRGAPASTFDGIDQAKKVVDRARDLDDPCTSAVVLISLAVLVITVALWASLGRGEKRAPRVSFLVVGDWGRNGMYNQSEVAKQMGRIADEKEIAFVVSSGDNFYELGLKNDSDPKFTQSFTDIYSSPGLQKQWYAVLGNHDYAGNVSAQLSRQLTERDPRWFCDRSFRVRQPLCAQSKDCKDFVTLFFIDTSPFVEKYHDDSVFDFSDLPHYPDWDQQLNSQVEELRSWLASSTDTWKIVIGHHTMRSFGEHGDTVELVQRILPVLEEYNAPLYINGHDHDLQHIKRPDSNVHCFTSGAGSRSYRSLHVEDPDFKETARFAHRGQGFLSLSVSQKDVDLEFYDVFGNVVYSYNLQH</sequence>
<dbReference type="OrthoDB" id="411211at2759"/>
<evidence type="ECO:0000256" key="1">
    <source>
        <dbReference type="ARBA" id="ARBA00000032"/>
    </source>
</evidence>
<feature type="transmembrane region" description="Helical" evidence="6">
    <location>
        <begin position="105"/>
        <end position="124"/>
    </location>
</feature>
<keyword evidence="6" id="KW-1133">Transmembrane helix</keyword>
<dbReference type="PANTHER" id="PTHR10161">
    <property type="entry name" value="TARTRATE-RESISTANT ACID PHOSPHATASE TYPE 5"/>
    <property type="match status" value="1"/>
</dbReference>
<dbReference type="InterPro" id="IPR024927">
    <property type="entry name" value="Acid_PPase"/>
</dbReference>
<feature type="domain" description="Calcineurin-like phosphoesterase" evidence="7">
    <location>
        <begin position="135"/>
        <end position="354"/>
    </location>
</feature>
<dbReference type="CDD" id="cd07378">
    <property type="entry name" value="MPP_ACP5"/>
    <property type="match status" value="1"/>
</dbReference>
<feature type="compositionally biased region" description="Basic residues" evidence="5">
    <location>
        <begin position="18"/>
        <end position="38"/>
    </location>
</feature>
<keyword evidence="9" id="KW-1185">Reference proteome</keyword>
<dbReference type="GO" id="GO:0008199">
    <property type="term" value="F:ferric iron binding"/>
    <property type="evidence" value="ECO:0000318"/>
    <property type="project" value="GO_Central"/>
</dbReference>
<dbReference type="GO" id="GO:0008198">
    <property type="term" value="F:ferrous iron binding"/>
    <property type="evidence" value="ECO:0000318"/>
    <property type="project" value="GO_Central"/>
</dbReference>
<organism evidence="8 9">
    <name type="scientific">Klebsormidium nitens</name>
    <name type="common">Green alga</name>
    <name type="synonym">Ulothrix nitens</name>
    <dbReference type="NCBI Taxonomy" id="105231"/>
    <lineage>
        <taxon>Eukaryota</taxon>
        <taxon>Viridiplantae</taxon>
        <taxon>Streptophyta</taxon>
        <taxon>Klebsormidiophyceae</taxon>
        <taxon>Klebsormidiales</taxon>
        <taxon>Klebsormidiaceae</taxon>
        <taxon>Klebsormidium</taxon>
    </lineage>
</organism>
<dbReference type="GO" id="GO:0003993">
    <property type="term" value="F:acid phosphatase activity"/>
    <property type="evidence" value="ECO:0000318"/>
    <property type="project" value="GO_Central"/>
</dbReference>